<protein>
    <submittedName>
        <fullName evidence="1">Uncharacterized protein</fullName>
    </submittedName>
</protein>
<name>A0A2P2LFZ6_RHIMU</name>
<evidence type="ECO:0000313" key="1">
    <source>
        <dbReference type="EMBL" id="MBX16885.1"/>
    </source>
</evidence>
<accession>A0A2P2LFZ6</accession>
<organism evidence="1">
    <name type="scientific">Rhizophora mucronata</name>
    <name type="common">Asiatic mangrove</name>
    <dbReference type="NCBI Taxonomy" id="61149"/>
    <lineage>
        <taxon>Eukaryota</taxon>
        <taxon>Viridiplantae</taxon>
        <taxon>Streptophyta</taxon>
        <taxon>Embryophyta</taxon>
        <taxon>Tracheophyta</taxon>
        <taxon>Spermatophyta</taxon>
        <taxon>Magnoliopsida</taxon>
        <taxon>eudicotyledons</taxon>
        <taxon>Gunneridae</taxon>
        <taxon>Pentapetalae</taxon>
        <taxon>rosids</taxon>
        <taxon>fabids</taxon>
        <taxon>Malpighiales</taxon>
        <taxon>Rhizophoraceae</taxon>
        <taxon>Rhizophora</taxon>
    </lineage>
</organism>
<proteinExistence type="predicted"/>
<reference evidence="1" key="1">
    <citation type="submission" date="2018-02" db="EMBL/GenBank/DDBJ databases">
        <title>Rhizophora mucronata_Transcriptome.</title>
        <authorList>
            <person name="Meera S.P."/>
            <person name="Sreeshan A."/>
            <person name="Augustine A."/>
        </authorList>
    </citation>
    <scope>NUCLEOTIDE SEQUENCE</scope>
    <source>
        <tissue evidence="1">Leaf</tissue>
    </source>
</reference>
<dbReference type="EMBL" id="GGEC01036401">
    <property type="protein sequence ID" value="MBX16885.1"/>
    <property type="molecule type" value="Transcribed_RNA"/>
</dbReference>
<dbReference type="AlphaFoldDB" id="A0A2P2LFZ6"/>
<sequence length="26" mass="3146">MKRVIPCFFFFFFEQGHTVYSLICNA</sequence>